<sequence length="163" mass="16824">MVTALAALAFAAVACARVRTLEGENRALLNRDFEVRSSGVDPRAVRDVAVVHYDALEEMSGARSFSVALLDGQGDGVVLTSINGRTEARTYAKAVIAGEGEVLLSTEEYRAVRSARLGYGPAGGTTGGAGTTRPRPAGTEEPVSVLSRSGHVPGEGRHTGGGE</sequence>
<accession>A0ABR9PD95</accession>
<dbReference type="Pfam" id="PF14584">
    <property type="entry name" value="DUF4446"/>
    <property type="match status" value="1"/>
</dbReference>
<evidence type="ECO:0000313" key="2">
    <source>
        <dbReference type="EMBL" id="MBE3001808.1"/>
    </source>
</evidence>
<protein>
    <submittedName>
        <fullName evidence="2">DUF4446 family protein</fullName>
    </submittedName>
</protein>
<feature type="compositionally biased region" description="Gly residues" evidence="1">
    <location>
        <begin position="120"/>
        <end position="130"/>
    </location>
</feature>
<organism evidence="2 3">
    <name type="scientific">Nocardiopsis coralli</name>
    <dbReference type="NCBI Taxonomy" id="2772213"/>
    <lineage>
        <taxon>Bacteria</taxon>
        <taxon>Bacillati</taxon>
        <taxon>Actinomycetota</taxon>
        <taxon>Actinomycetes</taxon>
        <taxon>Streptosporangiales</taxon>
        <taxon>Nocardiopsidaceae</taxon>
        <taxon>Nocardiopsis</taxon>
    </lineage>
</organism>
<reference evidence="2 3" key="1">
    <citation type="submission" date="2020-09" db="EMBL/GenBank/DDBJ databases">
        <title>Diversity and distribution of actinomycetes associated with coral in the coast of Hainan.</title>
        <authorList>
            <person name="Li F."/>
        </authorList>
    </citation>
    <scope>NUCLEOTIDE SEQUENCE [LARGE SCALE GENOMIC DNA]</scope>
    <source>
        <strain evidence="2 3">HNM0947</strain>
    </source>
</reference>
<feature type="compositionally biased region" description="Basic and acidic residues" evidence="1">
    <location>
        <begin position="154"/>
        <end position="163"/>
    </location>
</feature>
<evidence type="ECO:0000256" key="1">
    <source>
        <dbReference type="SAM" id="MobiDB-lite"/>
    </source>
</evidence>
<name>A0ABR9PD95_9ACTN</name>
<dbReference type="EMBL" id="JADBGI010000029">
    <property type="protein sequence ID" value="MBE3001808.1"/>
    <property type="molecule type" value="Genomic_DNA"/>
</dbReference>
<gene>
    <name evidence="2" type="ORF">IDM40_24375</name>
</gene>
<comment type="caution">
    <text evidence="2">The sequence shown here is derived from an EMBL/GenBank/DDBJ whole genome shotgun (WGS) entry which is preliminary data.</text>
</comment>
<evidence type="ECO:0000313" key="3">
    <source>
        <dbReference type="Proteomes" id="UP000806528"/>
    </source>
</evidence>
<dbReference type="InterPro" id="IPR027981">
    <property type="entry name" value="DUF4446"/>
</dbReference>
<dbReference type="Proteomes" id="UP000806528">
    <property type="component" value="Unassembled WGS sequence"/>
</dbReference>
<feature type="region of interest" description="Disordered" evidence="1">
    <location>
        <begin position="117"/>
        <end position="163"/>
    </location>
</feature>
<keyword evidence="3" id="KW-1185">Reference proteome</keyword>
<proteinExistence type="predicted"/>